<feature type="active site" description="Proton donor/acceptor" evidence="6">
    <location>
        <position position="132"/>
    </location>
</feature>
<dbReference type="InterPro" id="IPR013785">
    <property type="entry name" value="Aldolase_TIM"/>
</dbReference>
<evidence type="ECO:0000256" key="1">
    <source>
        <dbReference type="ARBA" id="ARBA00004496"/>
    </source>
</evidence>
<dbReference type="PANTHER" id="PTHR12128">
    <property type="entry name" value="DIHYDRODIPICOLINATE SYNTHASE"/>
    <property type="match status" value="1"/>
</dbReference>
<evidence type="ECO:0000256" key="5">
    <source>
        <dbReference type="PIRNR" id="PIRNR001365"/>
    </source>
</evidence>
<keyword evidence="3 5" id="KW-0456">Lyase</keyword>
<evidence type="ECO:0000313" key="9">
    <source>
        <dbReference type="Proteomes" id="UP000183209"/>
    </source>
</evidence>
<dbReference type="SUPFAM" id="SSF51569">
    <property type="entry name" value="Aldolase"/>
    <property type="match status" value="1"/>
</dbReference>
<keyword evidence="2" id="KW-0963">Cytoplasm</keyword>
<reference evidence="8 9" key="1">
    <citation type="submission" date="2016-10" db="EMBL/GenBank/DDBJ databases">
        <authorList>
            <person name="de Groot N.N."/>
        </authorList>
    </citation>
    <scope>NUCLEOTIDE SEQUENCE [LARGE SCALE GENOMIC DNA]</scope>
    <source>
        <strain evidence="8 9">CGMCC 1.6114</strain>
    </source>
</reference>
<evidence type="ECO:0000313" key="8">
    <source>
        <dbReference type="EMBL" id="SFS86175.1"/>
    </source>
</evidence>
<dbReference type="OrthoDB" id="9778880at2"/>
<evidence type="ECO:0000256" key="6">
    <source>
        <dbReference type="PIRSR" id="PIRSR001365-1"/>
    </source>
</evidence>
<dbReference type="GO" id="GO:0005737">
    <property type="term" value="C:cytoplasm"/>
    <property type="evidence" value="ECO:0007669"/>
    <property type="project" value="UniProtKB-SubCell"/>
</dbReference>
<dbReference type="EMBL" id="FPAG01000005">
    <property type="protein sequence ID" value="SFS86175.1"/>
    <property type="molecule type" value="Genomic_DNA"/>
</dbReference>
<dbReference type="SMART" id="SM01130">
    <property type="entry name" value="DHDPS"/>
    <property type="match status" value="1"/>
</dbReference>
<evidence type="ECO:0000256" key="7">
    <source>
        <dbReference type="PIRSR" id="PIRSR001365-2"/>
    </source>
</evidence>
<feature type="binding site" evidence="7">
    <location>
        <position position="207"/>
    </location>
    <ligand>
        <name>pyruvate</name>
        <dbReference type="ChEBI" id="CHEBI:15361"/>
    </ligand>
</feature>
<accession>A0A1I6TAD5</accession>
<name>A0A1I6TAD5_9FLAO</name>
<dbReference type="PIRSF" id="PIRSF001365">
    <property type="entry name" value="DHDPS"/>
    <property type="match status" value="1"/>
</dbReference>
<dbReference type="InterPro" id="IPR002220">
    <property type="entry name" value="DapA-like"/>
</dbReference>
<dbReference type="AlphaFoldDB" id="A0A1I6TAD5"/>
<dbReference type="Pfam" id="PF00701">
    <property type="entry name" value="DHDPS"/>
    <property type="match status" value="1"/>
</dbReference>
<dbReference type="PANTHER" id="PTHR12128:SF21">
    <property type="entry name" value="N-ACETYLNEURAMINATE LYASE"/>
    <property type="match status" value="1"/>
</dbReference>
<protein>
    <submittedName>
        <fullName evidence="8">N-acetylneuraminate lyase</fullName>
    </submittedName>
</protein>
<dbReference type="Proteomes" id="UP000183209">
    <property type="component" value="Unassembled WGS sequence"/>
</dbReference>
<dbReference type="RefSeq" id="WP_074978512.1">
    <property type="nucleotide sequence ID" value="NZ_FPAG01000005.1"/>
</dbReference>
<comment type="similarity">
    <text evidence="5">Belongs to the DapA family.</text>
</comment>
<feature type="binding site" evidence="7">
    <location>
        <position position="43"/>
    </location>
    <ligand>
        <name>pyruvate</name>
        <dbReference type="ChEBI" id="CHEBI:15361"/>
    </ligand>
</feature>
<sequence>MNLIAATYAPMHSDLSLNLEVIEGYGDFLKFNNIKGAFINGSTGDFVSLSTNERKNIMKAWSAHRSEGFQVINHVGHTSLLEAVELARHSAGLADGIAVIAPYYFKVRTLDQLVQYCKEVAAAAPQLPFYYYHIPVLSGTYFKMHDFVQLAYEEIPNFRGVKFTHNDFVDFQQCLQYKRKEGKDLELFFGIDEMFVNSLSLGGQGWVGSTYNHLAPLYTDIYRVFELKDYQRANELQNMAVQFVQILDGYGGFNGAGKSFMKLLGVDCGPSRFPHATLSEKDLKNAQLKMEEYGLTAPNFSKYN</sequence>
<evidence type="ECO:0000256" key="4">
    <source>
        <dbReference type="ARBA" id="ARBA00023277"/>
    </source>
</evidence>
<evidence type="ECO:0000256" key="2">
    <source>
        <dbReference type="ARBA" id="ARBA00022490"/>
    </source>
</evidence>
<organism evidence="8 9">
    <name type="scientific">Zhouia amylolytica</name>
    <dbReference type="NCBI Taxonomy" id="376730"/>
    <lineage>
        <taxon>Bacteria</taxon>
        <taxon>Pseudomonadati</taxon>
        <taxon>Bacteroidota</taxon>
        <taxon>Flavobacteriia</taxon>
        <taxon>Flavobacteriales</taxon>
        <taxon>Flavobacteriaceae</taxon>
        <taxon>Zhouia</taxon>
    </lineage>
</organism>
<comment type="subcellular location">
    <subcellularLocation>
        <location evidence="1">Cytoplasm</location>
    </subcellularLocation>
</comment>
<feature type="active site" description="Schiff-base intermediate with substrate" evidence="6">
    <location>
        <position position="162"/>
    </location>
</feature>
<gene>
    <name evidence="8" type="ORF">SAMN04487906_1941</name>
</gene>
<keyword evidence="4" id="KW-0119">Carbohydrate metabolism</keyword>
<dbReference type="GO" id="GO:0016829">
    <property type="term" value="F:lyase activity"/>
    <property type="evidence" value="ECO:0007669"/>
    <property type="project" value="UniProtKB-KW"/>
</dbReference>
<dbReference type="Gene3D" id="3.20.20.70">
    <property type="entry name" value="Aldolase class I"/>
    <property type="match status" value="1"/>
</dbReference>
<evidence type="ECO:0000256" key="3">
    <source>
        <dbReference type="ARBA" id="ARBA00023239"/>
    </source>
</evidence>
<dbReference type="PRINTS" id="PR00146">
    <property type="entry name" value="DHPICSNTHASE"/>
</dbReference>
<proteinExistence type="inferred from homology"/>